<name>A0A9X3SU29_9ACTN</name>
<dbReference type="Proteomes" id="UP001146067">
    <property type="component" value="Unassembled WGS sequence"/>
</dbReference>
<dbReference type="EC" id="2.4.-.-" evidence="8"/>
<dbReference type="PANTHER" id="PTHR47779:SF1">
    <property type="entry name" value="SYNTHASE (CCG-9), PUTATIVE (AFU_ORTHOLOGUE AFUA_3G12100)-RELATED"/>
    <property type="match status" value="1"/>
</dbReference>
<comment type="subunit">
    <text evidence="2">Homodimer.</text>
</comment>
<proteinExistence type="inferred from homology"/>
<keyword evidence="9" id="KW-1185">Reference proteome</keyword>
<dbReference type="Pfam" id="PF21269">
    <property type="entry name" value="TreT_GT1"/>
    <property type="match status" value="1"/>
</dbReference>
<dbReference type="SUPFAM" id="SSF53756">
    <property type="entry name" value="UDP-Glycosyltransferase/glycogen phosphorylase"/>
    <property type="match status" value="1"/>
</dbReference>
<dbReference type="Gene3D" id="3.40.50.2000">
    <property type="entry name" value="Glycogen Phosphorylase B"/>
    <property type="match status" value="2"/>
</dbReference>
<comment type="similarity">
    <text evidence="1">Belongs to the glycosyltransferase group 1 family. Glycosyltransferase 4 subfamily.</text>
</comment>
<dbReference type="SMART" id="SM00746">
    <property type="entry name" value="TRASH"/>
    <property type="match status" value="1"/>
</dbReference>
<evidence type="ECO:0000313" key="8">
    <source>
        <dbReference type="EMBL" id="MDA1360898.1"/>
    </source>
</evidence>
<dbReference type="InterPro" id="IPR049438">
    <property type="entry name" value="TreT_GT1"/>
</dbReference>
<evidence type="ECO:0000256" key="2">
    <source>
        <dbReference type="ARBA" id="ARBA00011738"/>
    </source>
</evidence>
<evidence type="ECO:0000313" key="9">
    <source>
        <dbReference type="Proteomes" id="UP001146067"/>
    </source>
</evidence>
<dbReference type="InterPro" id="IPR001296">
    <property type="entry name" value="Glyco_trans_1"/>
</dbReference>
<dbReference type="InterPro" id="IPR007029">
    <property type="entry name" value="YHS_dom"/>
</dbReference>
<evidence type="ECO:0000256" key="6">
    <source>
        <dbReference type="ARBA" id="ARBA00023277"/>
    </source>
</evidence>
<keyword evidence="6" id="KW-0119">Carbohydrate metabolism</keyword>
<dbReference type="GO" id="GO:0016757">
    <property type="term" value="F:glycosyltransferase activity"/>
    <property type="evidence" value="ECO:0007669"/>
    <property type="project" value="UniProtKB-KW"/>
</dbReference>
<keyword evidence="3" id="KW-0313">Glucose metabolism</keyword>
<dbReference type="InterPro" id="IPR011017">
    <property type="entry name" value="TRASH_dom"/>
</dbReference>
<dbReference type="InterPro" id="IPR052078">
    <property type="entry name" value="Trehalose_Metab_GTase"/>
</dbReference>
<reference evidence="8" key="1">
    <citation type="submission" date="2022-12" db="EMBL/GenBank/DDBJ databases">
        <title>Gycomyces niveus sp.nov.,a novel actinomycete isolated from soil in Shouguan.</title>
        <authorList>
            <person name="Yang X."/>
        </authorList>
    </citation>
    <scope>NUCLEOTIDE SEQUENCE</scope>
    <source>
        <strain evidence="8">NEAU-A15</strain>
    </source>
</reference>
<evidence type="ECO:0000256" key="5">
    <source>
        <dbReference type="ARBA" id="ARBA00022679"/>
    </source>
</evidence>
<dbReference type="PANTHER" id="PTHR47779">
    <property type="entry name" value="SYNTHASE (CCG-9), PUTATIVE (AFU_ORTHOLOGUE AFUA_3G12100)-RELATED"/>
    <property type="match status" value="1"/>
</dbReference>
<protein>
    <submittedName>
        <fullName evidence="8">Glycosyltransferase</fullName>
        <ecNumber evidence="8">2.4.-.-</ecNumber>
    </submittedName>
</protein>
<evidence type="ECO:0000256" key="1">
    <source>
        <dbReference type="ARBA" id="ARBA00009481"/>
    </source>
</evidence>
<dbReference type="Pfam" id="PF00534">
    <property type="entry name" value="Glycos_transf_1"/>
    <property type="match status" value="1"/>
</dbReference>
<dbReference type="Pfam" id="PF04945">
    <property type="entry name" value="YHS"/>
    <property type="match status" value="1"/>
</dbReference>
<evidence type="ECO:0000256" key="4">
    <source>
        <dbReference type="ARBA" id="ARBA00022676"/>
    </source>
</evidence>
<gene>
    <name evidence="8" type="ORF">O1R50_14805</name>
</gene>
<sequence>MPVQLTEAMMMLQNVEVGRSSLDTYRASAGDAAVEELRRLAAPLQGLRVLHLNATAYGGGVAEILRSQVPLLRDLGIVARWKTIPGSSEFFAVTKAIHNALQGGTRGVTPAEWEIYEQTSARAAENVEESYDIVVVHDPQPLMLRHLVGRRDAVWIWRCHIDSSAPDPAVLAKLAPLLGEYDAAVYTLGSFAPPDAPPGRVEIIPPAIDPLSPKNIDLDKGLTTEILDWIGVDVTRPLLVQVSRFDHWKDPLGVIAAYRIVKRRMPGVQLALVGSMALDDPEGWQVYHEISTEAADDPDIYLFTNLTGVGNIEVNAFQRLAEVVIQKSLREGFGLVISEATWKGTPVVAGRAGGIPLQLTDGVGGYLVDSVEECAERILDLLRDPESGRRLALAGRELVRRRFLLPRLIGDELRLYADLLEQHPAPPRTPAAAGITGEDRDPVCGMRLHDDTKHQLSRGGRRYRFCSASCAREFAANPELFLRTAKRAGL</sequence>
<keyword evidence="5 8" id="KW-0808">Transferase</keyword>
<accession>A0A9X3SU29</accession>
<evidence type="ECO:0000259" key="7">
    <source>
        <dbReference type="SMART" id="SM00746"/>
    </source>
</evidence>
<dbReference type="GO" id="GO:0006006">
    <property type="term" value="P:glucose metabolic process"/>
    <property type="evidence" value="ECO:0007669"/>
    <property type="project" value="UniProtKB-KW"/>
</dbReference>
<keyword evidence="4 8" id="KW-0328">Glycosyltransferase</keyword>
<dbReference type="EMBL" id="JAPZVP010000011">
    <property type="protein sequence ID" value="MDA1360898.1"/>
    <property type="molecule type" value="Genomic_DNA"/>
</dbReference>
<comment type="caution">
    <text evidence="8">The sequence shown here is derived from an EMBL/GenBank/DDBJ whole genome shotgun (WGS) entry which is preliminary data.</text>
</comment>
<evidence type="ECO:0000256" key="3">
    <source>
        <dbReference type="ARBA" id="ARBA00022526"/>
    </source>
</evidence>
<feature type="domain" description="TRASH" evidence="7">
    <location>
        <begin position="441"/>
        <end position="478"/>
    </location>
</feature>
<organism evidence="8 9">
    <name type="scientific">Glycomyces luteolus</name>
    <dbReference type="NCBI Taxonomy" id="2670330"/>
    <lineage>
        <taxon>Bacteria</taxon>
        <taxon>Bacillati</taxon>
        <taxon>Actinomycetota</taxon>
        <taxon>Actinomycetes</taxon>
        <taxon>Glycomycetales</taxon>
        <taxon>Glycomycetaceae</taxon>
        <taxon>Glycomyces</taxon>
    </lineage>
</organism>
<dbReference type="RefSeq" id="WP_270110858.1">
    <property type="nucleotide sequence ID" value="NZ_JAPZVP010000011.1"/>
</dbReference>
<dbReference type="AlphaFoldDB" id="A0A9X3SU29"/>